<organism evidence="2 3">
    <name type="scientific">Physocladia obscura</name>
    <dbReference type="NCBI Taxonomy" id="109957"/>
    <lineage>
        <taxon>Eukaryota</taxon>
        <taxon>Fungi</taxon>
        <taxon>Fungi incertae sedis</taxon>
        <taxon>Chytridiomycota</taxon>
        <taxon>Chytridiomycota incertae sedis</taxon>
        <taxon>Chytridiomycetes</taxon>
        <taxon>Chytridiales</taxon>
        <taxon>Chytriomycetaceae</taxon>
        <taxon>Physocladia</taxon>
    </lineage>
</organism>
<dbReference type="AlphaFoldDB" id="A0AAD5XBL4"/>
<reference evidence="2" key="1">
    <citation type="submission" date="2020-05" db="EMBL/GenBank/DDBJ databases">
        <title>Phylogenomic resolution of chytrid fungi.</title>
        <authorList>
            <person name="Stajich J.E."/>
            <person name="Amses K."/>
            <person name="Simmons R."/>
            <person name="Seto K."/>
            <person name="Myers J."/>
            <person name="Bonds A."/>
            <person name="Quandt C.A."/>
            <person name="Barry K."/>
            <person name="Liu P."/>
            <person name="Grigoriev I."/>
            <person name="Longcore J.E."/>
            <person name="James T.Y."/>
        </authorList>
    </citation>
    <scope>NUCLEOTIDE SEQUENCE</scope>
    <source>
        <strain evidence="2">JEL0513</strain>
    </source>
</reference>
<gene>
    <name evidence="2" type="ORF">HK100_000744</name>
</gene>
<comment type="caution">
    <text evidence="2">The sequence shown here is derived from an EMBL/GenBank/DDBJ whole genome shotgun (WGS) entry which is preliminary data.</text>
</comment>
<evidence type="ECO:0000313" key="3">
    <source>
        <dbReference type="Proteomes" id="UP001211907"/>
    </source>
</evidence>
<proteinExistence type="predicted"/>
<feature type="region of interest" description="Disordered" evidence="1">
    <location>
        <begin position="224"/>
        <end position="245"/>
    </location>
</feature>
<accession>A0AAD5XBL4</accession>
<feature type="compositionally biased region" description="Polar residues" evidence="1">
    <location>
        <begin position="224"/>
        <end position="242"/>
    </location>
</feature>
<name>A0AAD5XBL4_9FUNG</name>
<keyword evidence="3" id="KW-1185">Reference proteome</keyword>
<evidence type="ECO:0000313" key="2">
    <source>
        <dbReference type="EMBL" id="KAJ3117811.1"/>
    </source>
</evidence>
<protein>
    <submittedName>
        <fullName evidence="2">Uncharacterized protein</fullName>
    </submittedName>
</protein>
<sequence>MHWDYPKIPKTITFTRLFPETTITPTEDPAGLNLAGLNFSNKSFRKEDILKSQSSLFRLFVLDRTNPDWSFVHPIISRLVKVCTKLNEAHEFVDLKNNEKIIPKRNTNTIQTITSQPIVSTNPAQLQAASVSSSITVSSQRLLDSYCMMYYRTLAHANALNLTIVLKVLQIAARELSISSQQPSLTSIPTAPATKLSHRILQAIQLMFHRNLFNLPRQSVSRSTTSSINNVGNENGEQNTATGIPHTNVPAETFEDSLGGLLSSHTALREGLMSFAPGSMNSETAEFIEELLNFGSCVDENPGKIFSGNSSSNGIDGKSIQHEADAMHDEENFEIFKCMGWMREVIKWQRAGRQMEPVKDLLRRSMGRIDRLRGVQRKFGLYFMD</sequence>
<dbReference type="Proteomes" id="UP001211907">
    <property type="component" value="Unassembled WGS sequence"/>
</dbReference>
<evidence type="ECO:0000256" key="1">
    <source>
        <dbReference type="SAM" id="MobiDB-lite"/>
    </source>
</evidence>
<dbReference type="EMBL" id="JADGJH010001150">
    <property type="protein sequence ID" value="KAJ3117811.1"/>
    <property type="molecule type" value="Genomic_DNA"/>
</dbReference>